<keyword evidence="1" id="KW-0175">Coiled coil</keyword>
<evidence type="ECO:0000313" key="4">
    <source>
        <dbReference type="Proteomes" id="UP000479000"/>
    </source>
</evidence>
<accession>A0A6H5HNN6</accession>
<dbReference type="EMBL" id="CADCXU010034731">
    <property type="protein sequence ID" value="CAB0019978.1"/>
    <property type="molecule type" value="Genomic_DNA"/>
</dbReference>
<evidence type="ECO:0000256" key="2">
    <source>
        <dbReference type="SAM" id="MobiDB-lite"/>
    </source>
</evidence>
<sequence>GVGHRSDGPRSAQGGDQDSGVLPRTQGTKRRPEVNNQQVQHWNVLKHILLTLISTMDTSGSVLPTCSHSCFTIICYQITTQRRQRSDLLQRLEKARAEETYKHFILMKEEHLKTAEELQQERENLKREQEEEREREAERLRGLKVDRSPIKGALKSILTGLGDEEDLPIDIYELDKFCRQPLPNIDDLPAMMQQEEKANRGFVEYLDQNGLSEMFIGNRNY</sequence>
<gene>
    <name evidence="3" type="ORF">NTEN_LOCUS23603</name>
</gene>
<feature type="region of interest" description="Disordered" evidence="2">
    <location>
        <begin position="1"/>
        <end position="37"/>
    </location>
</feature>
<dbReference type="Proteomes" id="UP000479000">
    <property type="component" value="Unassembled WGS sequence"/>
</dbReference>
<evidence type="ECO:0000313" key="3">
    <source>
        <dbReference type="EMBL" id="CAB0019978.1"/>
    </source>
</evidence>
<proteinExistence type="predicted"/>
<keyword evidence="4" id="KW-1185">Reference proteome</keyword>
<name>A0A6H5HNN6_9HEMI</name>
<evidence type="ECO:0000256" key="1">
    <source>
        <dbReference type="SAM" id="Coils"/>
    </source>
</evidence>
<feature type="non-terminal residue" evidence="3">
    <location>
        <position position="1"/>
    </location>
</feature>
<dbReference type="AlphaFoldDB" id="A0A6H5HNN6"/>
<protein>
    <submittedName>
        <fullName evidence="3">Uncharacterized protein</fullName>
    </submittedName>
</protein>
<organism evidence="3 4">
    <name type="scientific">Nesidiocoris tenuis</name>
    <dbReference type="NCBI Taxonomy" id="355587"/>
    <lineage>
        <taxon>Eukaryota</taxon>
        <taxon>Metazoa</taxon>
        <taxon>Ecdysozoa</taxon>
        <taxon>Arthropoda</taxon>
        <taxon>Hexapoda</taxon>
        <taxon>Insecta</taxon>
        <taxon>Pterygota</taxon>
        <taxon>Neoptera</taxon>
        <taxon>Paraneoptera</taxon>
        <taxon>Hemiptera</taxon>
        <taxon>Heteroptera</taxon>
        <taxon>Panheteroptera</taxon>
        <taxon>Cimicomorpha</taxon>
        <taxon>Miridae</taxon>
        <taxon>Dicyphina</taxon>
        <taxon>Nesidiocoris</taxon>
    </lineage>
</organism>
<reference evidence="3 4" key="1">
    <citation type="submission" date="2020-02" db="EMBL/GenBank/DDBJ databases">
        <authorList>
            <person name="Ferguson B K."/>
        </authorList>
    </citation>
    <scope>NUCLEOTIDE SEQUENCE [LARGE SCALE GENOMIC DNA]</scope>
</reference>
<feature type="coiled-coil region" evidence="1">
    <location>
        <begin position="78"/>
        <end position="146"/>
    </location>
</feature>